<dbReference type="EMBL" id="JARAYU010000029">
    <property type="protein sequence ID" value="MDX3706540.1"/>
    <property type="molecule type" value="Genomic_DNA"/>
</dbReference>
<dbReference type="Proteomes" id="UP001271274">
    <property type="component" value="Unassembled WGS sequence"/>
</dbReference>
<sequence>MKDQVVAAGHGLQQPGAHGRFGGEAGRAAQDGENGADAGGDVLPEQ</sequence>
<name>A0ABU4NU37_9ACTN</name>
<feature type="region of interest" description="Disordered" evidence="1">
    <location>
        <begin position="1"/>
        <end position="46"/>
    </location>
</feature>
<protein>
    <submittedName>
        <fullName evidence="2">Uncharacterized protein</fullName>
    </submittedName>
</protein>
<dbReference type="RefSeq" id="WP_162948581.1">
    <property type="nucleotide sequence ID" value="NZ_JARAYT010000026.1"/>
</dbReference>
<keyword evidence="3" id="KW-1185">Reference proteome</keyword>
<gene>
    <name evidence="2" type="ORF">PV662_44000</name>
</gene>
<proteinExistence type="predicted"/>
<evidence type="ECO:0000313" key="2">
    <source>
        <dbReference type="EMBL" id="MDX3706540.1"/>
    </source>
</evidence>
<comment type="caution">
    <text evidence="2">The sequence shown here is derived from an EMBL/GenBank/DDBJ whole genome shotgun (WGS) entry which is preliminary data.</text>
</comment>
<accession>A0ABU4NU37</accession>
<organism evidence="2 3">
    <name type="scientific">Streptomyces europaeiscabiei</name>
    <dbReference type="NCBI Taxonomy" id="146819"/>
    <lineage>
        <taxon>Bacteria</taxon>
        <taxon>Bacillati</taxon>
        <taxon>Actinomycetota</taxon>
        <taxon>Actinomycetes</taxon>
        <taxon>Kitasatosporales</taxon>
        <taxon>Streptomycetaceae</taxon>
        <taxon>Streptomyces</taxon>
    </lineage>
</organism>
<evidence type="ECO:0000256" key="1">
    <source>
        <dbReference type="SAM" id="MobiDB-lite"/>
    </source>
</evidence>
<reference evidence="2 3" key="1">
    <citation type="journal article" date="2023" name="Microb. Genom.">
        <title>Mesoterricola silvestris gen. nov., sp. nov., Mesoterricola sediminis sp. nov., Geothrix oryzae sp. nov., Geothrix edaphica sp. nov., Geothrix rubra sp. nov., and Geothrix limicola sp. nov., six novel members of Acidobacteriota isolated from soils.</title>
        <authorList>
            <person name="Weisberg A.J."/>
            <person name="Pearce E."/>
            <person name="Kramer C.G."/>
            <person name="Chang J.H."/>
            <person name="Clarke C.R."/>
        </authorList>
    </citation>
    <scope>NUCLEOTIDE SEQUENCE [LARGE SCALE GENOMIC DNA]</scope>
    <source>
        <strain evidence="2 3">ID09-01A</strain>
    </source>
</reference>
<evidence type="ECO:0000313" key="3">
    <source>
        <dbReference type="Proteomes" id="UP001271274"/>
    </source>
</evidence>